<dbReference type="EMBL" id="JAMZEB010000002">
    <property type="protein sequence ID" value="MCP2358409.1"/>
    <property type="molecule type" value="Genomic_DNA"/>
</dbReference>
<protein>
    <submittedName>
        <fullName evidence="2">Uncharacterized protein</fullName>
    </submittedName>
</protein>
<gene>
    <name evidence="2" type="ORF">HD597_005429</name>
</gene>
<sequence>MGSGRAGGYHVAWQALRAGSTRAEGNVDYLVEERDFLLNVFDREGNPLGQDQYGLELERKLPGIRESVFGSFDSYIEEMEYLGDGLSGNARNYEDAEDTWGSPEDGGLPSSEVPALPSDGW</sequence>
<keyword evidence="3" id="KW-1185">Reference proteome</keyword>
<dbReference type="AlphaFoldDB" id="A0A9X2GFY8"/>
<dbReference type="RefSeq" id="WP_253745514.1">
    <property type="nucleotide sequence ID" value="NZ_BAABKA010000054.1"/>
</dbReference>
<reference evidence="2" key="1">
    <citation type="submission" date="2022-06" db="EMBL/GenBank/DDBJ databases">
        <title>Sequencing the genomes of 1000 actinobacteria strains.</title>
        <authorList>
            <person name="Klenk H.-P."/>
        </authorList>
    </citation>
    <scope>NUCLEOTIDE SEQUENCE</scope>
    <source>
        <strain evidence="2">DSM 46694</strain>
    </source>
</reference>
<dbReference type="Proteomes" id="UP001139648">
    <property type="component" value="Unassembled WGS sequence"/>
</dbReference>
<evidence type="ECO:0000256" key="1">
    <source>
        <dbReference type="SAM" id="MobiDB-lite"/>
    </source>
</evidence>
<comment type="caution">
    <text evidence="2">The sequence shown here is derived from an EMBL/GenBank/DDBJ whole genome shotgun (WGS) entry which is preliminary data.</text>
</comment>
<accession>A0A9X2GFY8</accession>
<name>A0A9X2GFY8_9ACTN</name>
<proteinExistence type="predicted"/>
<feature type="region of interest" description="Disordered" evidence="1">
    <location>
        <begin position="87"/>
        <end position="121"/>
    </location>
</feature>
<organism evidence="2 3">
    <name type="scientific">Nonomuraea thailandensis</name>
    <dbReference type="NCBI Taxonomy" id="1188745"/>
    <lineage>
        <taxon>Bacteria</taxon>
        <taxon>Bacillati</taxon>
        <taxon>Actinomycetota</taxon>
        <taxon>Actinomycetes</taxon>
        <taxon>Streptosporangiales</taxon>
        <taxon>Streptosporangiaceae</taxon>
        <taxon>Nonomuraea</taxon>
    </lineage>
</organism>
<evidence type="ECO:0000313" key="3">
    <source>
        <dbReference type="Proteomes" id="UP001139648"/>
    </source>
</evidence>
<evidence type="ECO:0000313" key="2">
    <source>
        <dbReference type="EMBL" id="MCP2358409.1"/>
    </source>
</evidence>